<evidence type="ECO:0000313" key="1">
    <source>
        <dbReference type="EMBL" id="KAK8851783.1"/>
    </source>
</evidence>
<gene>
    <name evidence="1" type="ORF">PGQ11_014262</name>
</gene>
<dbReference type="EMBL" id="JAPCWZ010000009">
    <property type="protein sequence ID" value="KAK8851783.1"/>
    <property type="molecule type" value="Genomic_DNA"/>
</dbReference>
<comment type="caution">
    <text evidence="1">The sequence shown here is derived from an EMBL/GenBank/DDBJ whole genome shotgun (WGS) entry which is preliminary data.</text>
</comment>
<proteinExistence type="predicted"/>
<reference evidence="1 2" key="1">
    <citation type="journal article" date="2024" name="IMA Fungus">
        <title>Apiospora arundinis, a panoply of carbohydrate-active enzymes and secondary metabolites.</title>
        <authorList>
            <person name="Sorensen T."/>
            <person name="Petersen C."/>
            <person name="Muurmann A.T."/>
            <person name="Christiansen J.V."/>
            <person name="Brundto M.L."/>
            <person name="Overgaard C.K."/>
            <person name="Boysen A.T."/>
            <person name="Wollenberg R.D."/>
            <person name="Larsen T.O."/>
            <person name="Sorensen J.L."/>
            <person name="Nielsen K.L."/>
            <person name="Sondergaard T.E."/>
        </authorList>
    </citation>
    <scope>NUCLEOTIDE SEQUENCE [LARGE SCALE GENOMIC DNA]</scope>
    <source>
        <strain evidence="1 2">AAU 773</strain>
    </source>
</reference>
<evidence type="ECO:0000313" key="2">
    <source>
        <dbReference type="Proteomes" id="UP001390339"/>
    </source>
</evidence>
<sequence length="193" mass="22452">MAFQPGVIDELDLWLIKGTEHSNSPTVFSGIINFRFQWRSDWFKKGALEKKKALRLRVKDLQKVHDSTTTSAPAQGVLRSNRNLWVKRFMLVLVSLLDARLLGSQEVLQWMEEVLKNTPGAWHDNSWPSNIAQYVMDEVTQKRESLKERQSKPVIPQDQKAFLNEIAIYLKYRERSNMDLTPIHSHKPLTQPN</sequence>
<accession>A0ABR2HS50</accession>
<name>A0ABR2HS50_9PEZI</name>
<organism evidence="1 2">
    <name type="scientific">Apiospora arundinis</name>
    <dbReference type="NCBI Taxonomy" id="335852"/>
    <lineage>
        <taxon>Eukaryota</taxon>
        <taxon>Fungi</taxon>
        <taxon>Dikarya</taxon>
        <taxon>Ascomycota</taxon>
        <taxon>Pezizomycotina</taxon>
        <taxon>Sordariomycetes</taxon>
        <taxon>Xylariomycetidae</taxon>
        <taxon>Amphisphaeriales</taxon>
        <taxon>Apiosporaceae</taxon>
        <taxon>Apiospora</taxon>
    </lineage>
</organism>
<keyword evidence="2" id="KW-1185">Reference proteome</keyword>
<dbReference type="Proteomes" id="UP001390339">
    <property type="component" value="Unassembled WGS sequence"/>
</dbReference>
<protein>
    <submittedName>
        <fullName evidence="1">Uncharacterized protein</fullName>
    </submittedName>
</protein>